<gene>
    <name evidence="2" type="ORF">J2I46_17835</name>
</gene>
<evidence type="ECO:0000313" key="2">
    <source>
        <dbReference type="EMBL" id="MBO0950462.1"/>
    </source>
</evidence>
<keyword evidence="3" id="KW-1185">Reference proteome</keyword>
<keyword evidence="1" id="KW-0732">Signal</keyword>
<accession>A0ABS3JNI4</accession>
<dbReference type="InterPro" id="IPR026444">
    <property type="entry name" value="Secre_tail"/>
</dbReference>
<dbReference type="CDD" id="cd00146">
    <property type="entry name" value="PKD"/>
    <property type="match status" value="1"/>
</dbReference>
<sequence length="377" mass="40545">MRLISCLLALVLIVPSAFANHFIGGYIRATPLSGLTYQITATLYYNTTEGAAAASELYICFGDNNNSRPVTRTAVQSLSVSQGVGEGISMNEYTTVYTYAGAGVYTVQLTGINRSSTINAGASQQPFSLRTTLLIGGSANHTPTVPFPPASLNLTLNQRASLSLAATDPEGDSLSYSLAFPLMGTESQLVNTALCSQVAVPVRSYQFPNDVRQAGTYRLNAKTGLLTWDVPVAVGQYSVAIIVSEWRSGGLLSQTHLELTMNVFDRGGIPITPPAYEPAQLALITAVSAVDVDDMLLRVSPNPAVGESVRVDLLLERSQSVLLELTDSQGRVYKTVRMEQPALRHQYMFDMVGKPAGLYLIRAESGGKQTIRKLLKQ</sequence>
<feature type="chain" id="PRO_5046777862" evidence="1">
    <location>
        <begin position="20"/>
        <end position="377"/>
    </location>
</feature>
<dbReference type="EMBL" id="JAFMYW010000005">
    <property type="protein sequence ID" value="MBO0950462.1"/>
    <property type="molecule type" value="Genomic_DNA"/>
</dbReference>
<evidence type="ECO:0000256" key="1">
    <source>
        <dbReference type="SAM" id="SignalP"/>
    </source>
</evidence>
<protein>
    <submittedName>
        <fullName evidence="2">T9SS type A sorting domain-containing protein</fullName>
    </submittedName>
</protein>
<organism evidence="2 3">
    <name type="scientific">Fibrella forsythiae</name>
    <dbReference type="NCBI Taxonomy" id="2817061"/>
    <lineage>
        <taxon>Bacteria</taxon>
        <taxon>Pseudomonadati</taxon>
        <taxon>Bacteroidota</taxon>
        <taxon>Cytophagia</taxon>
        <taxon>Cytophagales</taxon>
        <taxon>Spirosomataceae</taxon>
        <taxon>Fibrella</taxon>
    </lineage>
</organism>
<dbReference type="NCBIfam" id="TIGR04183">
    <property type="entry name" value="Por_Secre_tail"/>
    <property type="match status" value="1"/>
</dbReference>
<reference evidence="2 3" key="1">
    <citation type="submission" date="2021-03" db="EMBL/GenBank/DDBJ databases">
        <title>Fibrella sp. HMF5405 genome sequencing and assembly.</title>
        <authorList>
            <person name="Kang H."/>
            <person name="Kim H."/>
            <person name="Bae S."/>
            <person name="Joh K."/>
        </authorList>
    </citation>
    <scope>NUCLEOTIDE SEQUENCE [LARGE SCALE GENOMIC DNA]</scope>
    <source>
        <strain evidence="2 3">HMF5405</strain>
    </source>
</reference>
<dbReference type="Proteomes" id="UP000664628">
    <property type="component" value="Unassembled WGS sequence"/>
</dbReference>
<name>A0ABS3JNI4_9BACT</name>
<proteinExistence type="predicted"/>
<dbReference type="RefSeq" id="WP_207330412.1">
    <property type="nucleotide sequence ID" value="NZ_JAFMYW010000005.1"/>
</dbReference>
<feature type="signal peptide" evidence="1">
    <location>
        <begin position="1"/>
        <end position="19"/>
    </location>
</feature>
<comment type="caution">
    <text evidence="2">The sequence shown here is derived from an EMBL/GenBank/DDBJ whole genome shotgun (WGS) entry which is preliminary data.</text>
</comment>
<evidence type="ECO:0000313" key="3">
    <source>
        <dbReference type="Proteomes" id="UP000664628"/>
    </source>
</evidence>